<reference evidence="3" key="1">
    <citation type="submission" date="2016-02" db="EMBL/GenBank/DDBJ databases">
        <title>Draft genome sequence of Microdochium bolleyi, a fungal endophyte of beachgrass.</title>
        <authorList>
            <consortium name="DOE Joint Genome Institute"/>
            <person name="David A.S."/>
            <person name="May G."/>
            <person name="Haridas S."/>
            <person name="Lim J."/>
            <person name="Wang M."/>
            <person name="Labutti K."/>
            <person name="Lipzen A."/>
            <person name="Barry K."/>
            <person name="Grigoriev I.V."/>
        </authorList>
    </citation>
    <scope>NUCLEOTIDE SEQUENCE [LARGE SCALE GENOMIC DNA]</scope>
    <source>
        <strain evidence="3">J235TASD1</strain>
    </source>
</reference>
<dbReference type="EMBL" id="KQ964249">
    <property type="protein sequence ID" value="KXJ92440.1"/>
    <property type="molecule type" value="Genomic_DNA"/>
</dbReference>
<organism evidence="2 3">
    <name type="scientific">Microdochium bolleyi</name>
    <dbReference type="NCBI Taxonomy" id="196109"/>
    <lineage>
        <taxon>Eukaryota</taxon>
        <taxon>Fungi</taxon>
        <taxon>Dikarya</taxon>
        <taxon>Ascomycota</taxon>
        <taxon>Pezizomycotina</taxon>
        <taxon>Sordariomycetes</taxon>
        <taxon>Xylariomycetidae</taxon>
        <taxon>Xylariales</taxon>
        <taxon>Microdochiaceae</taxon>
        <taxon>Microdochium</taxon>
    </lineage>
</organism>
<name>A0A136J5F9_9PEZI</name>
<dbReference type="Proteomes" id="UP000070501">
    <property type="component" value="Unassembled WGS sequence"/>
</dbReference>
<accession>A0A136J5F9</accession>
<evidence type="ECO:0000256" key="1">
    <source>
        <dbReference type="SAM" id="SignalP"/>
    </source>
</evidence>
<evidence type="ECO:0000313" key="3">
    <source>
        <dbReference type="Proteomes" id="UP000070501"/>
    </source>
</evidence>
<proteinExistence type="predicted"/>
<feature type="signal peptide" evidence="1">
    <location>
        <begin position="1"/>
        <end position="21"/>
    </location>
</feature>
<sequence length="164" mass="16869">MVDFKIAAFSAAALLLKSSYAAPPPPVTAVPGSPPPSTIVPGCPAPTVPPQWDIGLPESCFDPLAIKTPCFTWTTTAPAVTCPHIHCAPPAPTQVCPLYLKVSSTTVPCSTDCCPFTPTATYSCGACPSCDPCRVPTELTVFTTGCAGGGVQSTVTTITPPPYW</sequence>
<dbReference type="OrthoDB" id="4753755at2759"/>
<protein>
    <submittedName>
        <fullName evidence="2">Uncharacterized protein</fullName>
    </submittedName>
</protein>
<dbReference type="AlphaFoldDB" id="A0A136J5F9"/>
<keyword evidence="3" id="KW-1185">Reference proteome</keyword>
<gene>
    <name evidence="2" type="ORF">Micbo1qcDRAFT_204421</name>
</gene>
<feature type="chain" id="PRO_5007293473" evidence="1">
    <location>
        <begin position="22"/>
        <end position="164"/>
    </location>
</feature>
<evidence type="ECO:0000313" key="2">
    <source>
        <dbReference type="EMBL" id="KXJ92440.1"/>
    </source>
</evidence>
<keyword evidence="1" id="KW-0732">Signal</keyword>
<dbReference type="InParanoid" id="A0A136J5F9"/>